<sequence>MGYVAVKGGTKAIEESLRRLQYERVKREQTLSTSHIEAGMRGLIDQVMSESSMYSESLAALAIKQAEGNPEEAVFLLRAYRSTLPRKAYSQVVTSDQMRVERRISASFKDIPGGQILGATTDYSHRLLDFELREETETDIREWLAAYSKQDDADGDAVGASKNMESGALPKVLDYLRREGLIPECPLDHTEPDDVTRTSLAFPASRSEKLQILSRGQTGAVTSLAYAVIRGYGMVHPTVGELRVGYLPVYVNSPFESDGDEEDAYYIGDIQVTEVEMLVPSTVDKEHGKKELEFDFGYGLCYGQNETKAIAMSILDKSLEAGDKSIPTQNEEFVLYHIDSVESTGFISHLKMPHYVTFQSKLNDVRKIRKAAEPSAAEENQYA</sequence>
<evidence type="ECO:0000313" key="1">
    <source>
        <dbReference type="EMBL" id="MFD1129337.1"/>
    </source>
</evidence>
<proteinExistence type="predicted"/>
<dbReference type="Pfam" id="PF05861">
    <property type="entry name" value="PhnI"/>
    <property type="match status" value="1"/>
</dbReference>
<evidence type="ECO:0000313" key="2">
    <source>
        <dbReference type="Proteomes" id="UP001597169"/>
    </source>
</evidence>
<organism evidence="1 2">
    <name type="scientific">Paenibacillus provencensis</name>
    <dbReference type="NCBI Taxonomy" id="441151"/>
    <lineage>
        <taxon>Bacteria</taxon>
        <taxon>Bacillati</taxon>
        <taxon>Bacillota</taxon>
        <taxon>Bacilli</taxon>
        <taxon>Bacillales</taxon>
        <taxon>Paenibacillaceae</taxon>
        <taxon>Paenibacillus</taxon>
    </lineage>
</organism>
<dbReference type="PIRSF" id="PIRSF007313">
    <property type="entry name" value="PhnI"/>
    <property type="match status" value="1"/>
</dbReference>
<name>A0ABW3PUC9_9BACL</name>
<dbReference type="Proteomes" id="UP001597169">
    <property type="component" value="Unassembled WGS sequence"/>
</dbReference>
<reference evidence="2" key="1">
    <citation type="journal article" date="2019" name="Int. J. Syst. Evol. Microbiol.">
        <title>The Global Catalogue of Microorganisms (GCM) 10K type strain sequencing project: providing services to taxonomists for standard genome sequencing and annotation.</title>
        <authorList>
            <consortium name="The Broad Institute Genomics Platform"/>
            <consortium name="The Broad Institute Genome Sequencing Center for Infectious Disease"/>
            <person name="Wu L."/>
            <person name="Ma J."/>
        </authorList>
    </citation>
    <scope>NUCLEOTIDE SEQUENCE [LARGE SCALE GENOMIC DNA]</scope>
    <source>
        <strain evidence="2">CCUG 53519</strain>
    </source>
</reference>
<gene>
    <name evidence="1" type="ORF">ACFQ3J_14270</name>
</gene>
<comment type="caution">
    <text evidence="1">The sequence shown here is derived from an EMBL/GenBank/DDBJ whole genome shotgun (WGS) entry which is preliminary data.</text>
</comment>
<keyword evidence="2" id="KW-1185">Reference proteome</keyword>
<dbReference type="GO" id="GO:0016829">
    <property type="term" value="F:lyase activity"/>
    <property type="evidence" value="ECO:0007669"/>
    <property type="project" value="UniProtKB-KW"/>
</dbReference>
<keyword evidence="1" id="KW-0456">Lyase</keyword>
<dbReference type="InterPro" id="IPR008773">
    <property type="entry name" value="PhnI"/>
</dbReference>
<dbReference type="RefSeq" id="WP_091153564.1">
    <property type="nucleotide sequence ID" value="NZ_JBHTKX010000001.1"/>
</dbReference>
<accession>A0ABW3PUC9</accession>
<dbReference type="EMBL" id="JBHTKX010000001">
    <property type="protein sequence ID" value="MFD1129337.1"/>
    <property type="molecule type" value="Genomic_DNA"/>
</dbReference>
<protein>
    <submittedName>
        <fullName evidence="1">Carbon-phosphorus lyase complex subunit PhnI</fullName>
    </submittedName>
</protein>